<protein>
    <submittedName>
        <fullName evidence="2">Metallophosphoesterase</fullName>
    </submittedName>
</protein>
<dbReference type="EMBL" id="CP071793">
    <property type="protein sequence ID" value="QTD53814.1"/>
    <property type="molecule type" value="Genomic_DNA"/>
</dbReference>
<dbReference type="PANTHER" id="PTHR43143:SF1">
    <property type="entry name" value="SERINE_THREONINE-PROTEIN PHOSPHATASE CPPED1"/>
    <property type="match status" value="1"/>
</dbReference>
<evidence type="ECO:0000313" key="3">
    <source>
        <dbReference type="Proteomes" id="UP000663929"/>
    </source>
</evidence>
<organism evidence="2 3">
    <name type="scientific">Sulfidibacter corallicola</name>
    <dbReference type="NCBI Taxonomy" id="2818388"/>
    <lineage>
        <taxon>Bacteria</taxon>
        <taxon>Pseudomonadati</taxon>
        <taxon>Acidobacteriota</taxon>
        <taxon>Holophagae</taxon>
        <taxon>Acanthopleuribacterales</taxon>
        <taxon>Acanthopleuribacteraceae</taxon>
        <taxon>Sulfidibacter</taxon>
    </lineage>
</organism>
<dbReference type="Proteomes" id="UP000663929">
    <property type="component" value="Chromosome"/>
</dbReference>
<dbReference type="Pfam" id="PF00149">
    <property type="entry name" value="Metallophos"/>
    <property type="match status" value="1"/>
</dbReference>
<evidence type="ECO:0000259" key="1">
    <source>
        <dbReference type="Pfam" id="PF00149"/>
    </source>
</evidence>
<dbReference type="InterPro" id="IPR004843">
    <property type="entry name" value="Calcineurin-like_PHP"/>
</dbReference>
<accession>A0A8A4TXH9</accession>
<dbReference type="AlphaFoldDB" id="A0A8A4TXH9"/>
<proteinExistence type="predicted"/>
<dbReference type="PANTHER" id="PTHR43143">
    <property type="entry name" value="METALLOPHOSPHOESTERASE, CALCINEURIN SUPERFAMILY"/>
    <property type="match status" value="1"/>
</dbReference>
<sequence>MKKLLIVVLFATCPALFGQSRILRPNLALPTIAEANTTIEVIVEMPATAAKKAPGQVALVSRADASRSLVAAENLRPADAADYALRFATFHKANQRYLLDVSLGNLAPGLYSLTLDIDGNEMTAHNAVSVVDSLDRDWKVLHISDTHIGYKNTLAEYEKVVRDANLLNPDFLVCTGDIAESAKAEWYQDFVRVTRKLRVPIFVVDGNHDYYDDENLTLYQRYVNPFPDYAAVFGNMLVINVDTGYDLGFWQLWRCYGLDGAQLDWLEGVLSQHAEKTKLIGMHGPFYDAFTANKHGRDRFVDLCDRYDVDLVLAGHTHKDQVNDAWGDRKSGNLDPFDGPIFLQTTTSCKKAAVVFKHENGTARQMEWRADLESWAPVGDWVAFDEETRREIAEQLPPEMRGKQQKALITDHLGYRLIQIVDGEVGDYTAQKSNGRRDAENSLETYERNFWGTDDPNLEVRLGNEEGRSSQSITIVNRHLESFRDCRLYLTMEAGKNYQVTSGAASIVSQHDGQVVVAVAELPADRSIAIQVQAR</sequence>
<dbReference type="InterPro" id="IPR051918">
    <property type="entry name" value="STPP_CPPED1"/>
</dbReference>
<dbReference type="Gene3D" id="3.60.21.10">
    <property type="match status" value="1"/>
</dbReference>
<dbReference type="KEGG" id="scor:J3U87_15295"/>
<evidence type="ECO:0000313" key="2">
    <source>
        <dbReference type="EMBL" id="QTD53814.1"/>
    </source>
</evidence>
<name>A0A8A4TXH9_SULCO</name>
<dbReference type="RefSeq" id="WP_237383914.1">
    <property type="nucleotide sequence ID" value="NZ_CP071793.1"/>
</dbReference>
<dbReference type="InterPro" id="IPR029052">
    <property type="entry name" value="Metallo-depent_PP-like"/>
</dbReference>
<reference evidence="2" key="1">
    <citation type="submission" date="2021-03" db="EMBL/GenBank/DDBJ databases">
        <title>Acanthopleuribacteraceae sp. M133.</title>
        <authorList>
            <person name="Wang G."/>
        </authorList>
    </citation>
    <scope>NUCLEOTIDE SEQUENCE</scope>
    <source>
        <strain evidence="2">M133</strain>
    </source>
</reference>
<keyword evidence="3" id="KW-1185">Reference proteome</keyword>
<dbReference type="SUPFAM" id="SSF56300">
    <property type="entry name" value="Metallo-dependent phosphatases"/>
    <property type="match status" value="1"/>
</dbReference>
<feature type="domain" description="Calcineurin-like phosphoesterase" evidence="1">
    <location>
        <begin position="139"/>
        <end position="319"/>
    </location>
</feature>
<gene>
    <name evidence="2" type="ORF">J3U87_15295</name>
</gene>
<dbReference type="GO" id="GO:0016787">
    <property type="term" value="F:hydrolase activity"/>
    <property type="evidence" value="ECO:0007669"/>
    <property type="project" value="InterPro"/>
</dbReference>